<comment type="subcellular location">
    <subcellularLocation>
        <location evidence="1">Membrane</location>
        <topology evidence="1">Multi-pass membrane protein</topology>
    </subcellularLocation>
</comment>
<evidence type="ECO:0000256" key="4">
    <source>
        <dbReference type="ARBA" id="ARBA00023136"/>
    </source>
</evidence>
<feature type="transmembrane region" description="Helical" evidence="5">
    <location>
        <begin position="21"/>
        <end position="42"/>
    </location>
</feature>
<gene>
    <name evidence="7" type="ORF">Airi01_016060</name>
</gene>
<proteinExistence type="predicted"/>
<keyword evidence="3 5" id="KW-1133">Transmembrane helix</keyword>
<dbReference type="PANTHER" id="PTHR31310">
    <property type="match status" value="1"/>
</dbReference>
<accession>A0A9W6RCH5</accession>
<dbReference type="CDD" id="cd03386">
    <property type="entry name" value="PAP2_Aur1_like"/>
    <property type="match status" value="1"/>
</dbReference>
<comment type="caution">
    <text evidence="7">The sequence shown here is derived from an EMBL/GenBank/DDBJ whole genome shotgun (WGS) entry which is preliminary data.</text>
</comment>
<dbReference type="InterPro" id="IPR052185">
    <property type="entry name" value="IPC_Synthase-Related"/>
</dbReference>
<evidence type="ECO:0000256" key="3">
    <source>
        <dbReference type="ARBA" id="ARBA00022989"/>
    </source>
</evidence>
<name>A0A9W6RCH5_9ACTN</name>
<dbReference type="AlphaFoldDB" id="A0A9W6RCH5"/>
<evidence type="ECO:0000313" key="7">
    <source>
        <dbReference type="EMBL" id="GLY73339.1"/>
    </source>
</evidence>
<feature type="transmembrane region" description="Helical" evidence="5">
    <location>
        <begin position="117"/>
        <end position="134"/>
    </location>
</feature>
<dbReference type="Proteomes" id="UP001165135">
    <property type="component" value="Unassembled WGS sequence"/>
</dbReference>
<feature type="transmembrane region" description="Helical" evidence="5">
    <location>
        <begin position="223"/>
        <end position="241"/>
    </location>
</feature>
<keyword evidence="4 5" id="KW-0472">Membrane</keyword>
<dbReference type="GO" id="GO:0016020">
    <property type="term" value="C:membrane"/>
    <property type="evidence" value="ECO:0007669"/>
    <property type="project" value="UniProtKB-SubCell"/>
</dbReference>
<organism evidence="7 8">
    <name type="scientific">Actinoallomurus iriomotensis</name>
    <dbReference type="NCBI Taxonomy" id="478107"/>
    <lineage>
        <taxon>Bacteria</taxon>
        <taxon>Bacillati</taxon>
        <taxon>Actinomycetota</taxon>
        <taxon>Actinomycetes</taxon>
        <taxon>Streptosporangiales</taxon>
        <taxon>Thermomonosporaceae</taxon>
        <taxon>Actinoallomurus</taxon>
    </lineage>
</organism>
<evidence type="ECO:0000256" key="2">
    <source>
        <dbReference type="ARBA" id="ARBA00022692"/>
    </source>
</evidence>
<reference evidence="7" key="1">
    <citation type="submission" date="2023-03" db="EMBL/GenBank/DDBJ databases">
        <title>Actinoallomurus iriomotensis NBRC 103681.</title>
        <authorList>
            <person name="Ichikawa N."/>
            <person name="Sato H."/>
            <person name="Tonouchi N."/>
        </authorList>
    </citation>
    <scope>NUCLEOTIDE SEQUENCE</scope>
    <source>
        <strain evidence="7">NBRC 103681</strain>
    </source>
</reference>
<dbReference type="Pfam" id="PF14378">
    <property type="entry name" value="PAP2_3"/>
    <property type="match status" value="1"/>
</dbReference>
<feature type="transmembrane region" description="Helical" evidence="5">
    <location>
        <begin position="200"/>
        <end position="217"/>
    </location>
</feature>
<keyword evidence="2 5" id="KW-0812">Transmembrane</keyword>
<evidence type="ECO:0000256" key="1">
    <source>
        <dbReference type="ARBA" id="ARBA00004141"/>
    </source>
</evidence>
<feature type="domain" description="Inositolphosphotransferase Aur1/Ipt1" evidence="6">
    <location>
        <begin position="55"/>
        <end position="239"/>
    </location>
</feature>
<dbReference type="PANTHER" id="PTHR31310:SF7">
    <property type="entry name" value="PA-PHOSPHATASE RELATED-FAMILY PROTEIN DDB_G0268928"/>
    <property type="match status" value="1"/>
</dbReference>
<sequence length="263" mass="29359">MSRLAPAPPISAPDTRIRPRWWREVALLGAMYLLYDGVRLLVSAGHGEAFANAHRVLDLERTLRIADETSINHAVSSIPEFGVPLSYAYAMLHYVVTPLVLVWLWRRRPGVYRGARTALVIATLIGLLGFWLFPTAPPRMLPGFVDTLARYHDWGWWGDAASAPRGLAGLTNEFAAMPSLHVGWAAWCGWQIARNTTWRWLRVLGALYPVFMLVVVVGTANHYIADAIAGLAVIAAGALLARLRERRRVRRPADRLRRATQPS</sequence>
<dbReference type="EMBL" id="BSTJ01000001">
    <property type="protein sequence ID" value="GLY73339.1"/>
    <property type="molecule type" value="Genomic_DNA"/>
</dbReference>
<feature type="transmembrane region" description="Helical" evidence="5">
    <location>
        <begin position="87"/>
        <end position="105"/>
    </location>
</feature>
<evidence type="ECO:0000256" key="5">
    <source>
        <dbReference type="SAM" id="Phobius"/>
    </source>
</evidence>
<feature type="transmembrane region" description="Helical" evidence="5">
    <location>
        <begin position="174"/>
        <end position="193"/>
    </location>
</feature>
<protein>
    <recommendedName>
        <fullName evidence="6">Inositolphosphotransferase Aur1/Ipt1 domain-containing protein</fullName>
    </recommendedName>
</protein>
<dbReference type="RefSeq" id="WP_285618616.1">
    <property type="nucleotide sequence ID" value="NZ_BSTJ01000001.1"/>
</dbReference>
<evidence type="ECO:0000259" key="6">
    <source>
        <dbReference type="Pfam" id="PF14378"/>
    </source>
</evidence>
<evidence type="ECO:0000313" key="8">
    <source>
        <dbReference type="Proteomes" id="UP001165135"/>
    </source>
</evidence>
<dbReference type="InterPro" id="IPR026841">
    <property type="entry name" value="Aur1/Ipt1"/>
</dbReference>